<name>A0ACB9GEA0_CICIN</name>
<reference evidence="1 2" key="2">
    <citation type="journal article" date="2022" name="Mol. Ecol. Resour.">
        <title>The genomes of chicory, endive, great burdock and yacon provide insights into Asteraceae paleo-polyploidization history and plant inulin production.</title>
        <authorList>
            <person name="Fan W."/>
            <person name="Wang S."/>
            <person name="Wang H."/>
            <person name="Wang A."/>
            <person name="Jiang F."/>
            <person name="Liu H."/>
            <person name="Zhao H."/>
            <person name="Xu D."/>
            <person name="Zhang Y."/>
        </authorList>
    </citation>
    <scope>NUCLEOTIDE SEQUENCE [LARGE SCALE GENOMIC DNA]</scope>
    <source>
        <strain evidence="2">cv. Punajuju</strain>
        <tissue evidence="1">Leaves</tissue>
    </source>
</reference>
<evidence type="ECO:0000313" key="1">
    <source>
        <dbReference type="EMBL" id="KAI3781759.1"/>
    </source>
</evidence>
<gene>
    <name evidence="1" type="ORF">L2E82_11783</name>
</gene>
<organism evidence="1 2">
    <name type="scientific">Cichorium intybus</name>
    <name type="common">Chicory</name>
    <dbReference type="NCBI Taxonomy" id="13427"/>
    <lineage>
        <taxon>Eukaryota</taxon>
        <taxon>Viridiplantae</taxon>
        <taxon>Streptophyta</taxon>
        <taxon>Embryophyta</taxon>
        <taxon>Tracheophyta</taxon>
        <taxon>Spermatophyta</taxon>
        <taxon>Magnoliopsida</taxon>
        <taxon>eudicotyledons</taxon>
        <taxon>Gunneridae</taxon>
        <taxon>Pentapetalae</taxon>
        <taxon>asterids</taxon>
        <taxon>campanulids</taxon>
        <taxon>Asterales</taxon>
        <taxon>Asteraceae</taxon>
        <taxon>Cichorioideae</taxon>
        <taxon>Cichorieae</taxon>
        <taxon>Cichoriinae</taxon>
        <taxon>Cichorium</taxon>
    </lineage>
</organism>
<protein>
    <submittedName>
        <fullName evidence="1">Uncharacterized protein</fullName>
    </submittedName>
</protein>
<dbReference type="Proteomes" id="UP001055811">
    <property type="component" value="Linkage Group LG02"/>
</dbReference>
<dbReference type="EMBL" id="CM042010">
    <property type="protein sequence ID" value="KAI3781759.1"/>
    <property type="molecule type" value="Genomic_DNA"/>
</dbReference>
<accession>A0ACB9GEA0</accession>
<evidence type="ECO:0000313" key="2">
    <source>
        <dbReference type="Proteomes" id="UP001055811"/>
    </source>
</evidence>
<reference evidence="2" key="1">
    <citation type="journal article" date="2022" name="Mol. Ecol. Resour.">
        <title>The genomes of chicory, endive, great burdock and yacon provide insights into Asteraceae palaeo-polyploidization history and plant inulin production.</title>
        <authorList>
            <person name="Fan W."/>
            <person name="Wang S."/>
            <person name="Wang H."/>
            <person name="Wang A."/>
            <person name="Jiang F."/>
            <person name="Liu H."/>
            <person name="Zhao H."/>
            <person name="Xu D."/>
            <person name="Zhang Y."/>
        </authorList>
    </citation>
    <scope>NUCLEOTIDE SEQUENCE [LARGE SCALE GENOMIC DNA]</scope>
    <source>
        <strain evidence="2">cv. Punajuju</strain>
    </source>
</reference>
<comment type="caution">
    <text evidence="1">The sequence shown here is derived from an EMBL/GenBank/DDBJ whole genome shotgun (WGS) entry which is preliminary data.</text>
</comment>
<sequence length="247" mass="27054">MKTKGGSGRHEDWADWIQDKDFDGKPWKGTPLGETVQVRRCNSPRSLGEVIGPEFIGRSIVVKRAIGREIARRWSDLEFQVGSFVLLKVSPWEGVIRNRGKPGSRYIGPYRIISQVGKAQISGTKSIQVGENCKTRSTEARPGWIRGAAREGSGYASDFVRAARLGKIRGAPRRGLAMSAARTRLNPRNYAMVAAARRVRSHAAASDCLTQRFGFDPGDRTSLVWDISDYPDGCDSGTSVDKGVSSA</sequence>
<proteinExistence type="predicted"/>
<keyword evidence="2" id="KW-1185">Reference proteome</keyword>